<dbReference type="STRING" id="37992.A0A4Z0YRN0"/>
<dbReference type="AlphaFoldDB" id="A0A4Z0YRN0"/>
<reference evidence="1 2" key="1">
    <citation type="submission" date="2019-03" db="EMBL/GenBank/DDBJ databases">
        <title>Draft genome sequence of Xylaria hypoxylon DSM 108379, a ubiquitous saprotrophic-parasitic fungi on hardwood.</title>
        <authorList>
            <person name="Buettner E."/>
            <person name="Leonhardt S."/>
            <person name="Gebauer A.M."/>
            <person name="Liers C."/>
            <person name="Hofrichter M."/>
            <person name="Kellner H."/>
        </authorList>
    </citation>
    <scope>NUCLEOTIDE SEQUENCE [LARGE SCALE GENOMIC DNA]</scope>
    <source>
        <strain evidence="1 2">DSM 108379</strain>
    </source>
</reference>
<sequence>MIGDLDPGGDRHVLIPTLKLIDFDLAAVVRCDPGENKGVLRNIYDIGMVMRSLIAGDILQIPDSAQMVTIKVGDNLPAKIFSTDGSDITPEQYINLDEDIGNLVQWCLASSEKDRPSIENLYAALQDLKTKATPSRD</sequence>
<organism evidence="1 2">
    <name type="scientific">Xylaria hypoxylon</name>
    <dbReference type="NCBI Taxonomy" id="37992"/>
    <lineage>
        <taxon>Eukaryota</taxon>
        <taxon>Fungi</taxon>
        <taxon>Dikarya</taxon>
        <taxon>Ascomycota</taxon>
        <taxon>Pezizomycotina</taxon>
        <taxon>Sordariomycetes</taxon>
        <taxon>Xylariomycetidae</taxon>
        <taxon>Xylariales</taxon>
        <taxon>Xylariaceae</taxon>
        <taxon>Xylaria</taxon>
    </lineage>
</organism>
<dbReference type="InterPro" id="IPR011009">
    <property type="entry name" value="Kinase-like_dom_sf"/>
</dbReference>
<protein>
    <recommendedName>
        <fullName evidence="3">Protein kinase domain-containing protein</fullName>
    </recommendedName>
</protein>
<dbReference type="Gene3D" id="1.10.510.10">
    <property type="entry name" value="Transferase(Phosphotransferase) domain 1"/>
    <property type="match status" value="1"/>
</dbReference>
<dbReference type="EMBL" id="SKBN01000234">
    <property type="protein sequence ID" value="TGJ80216.1"/>
    <property type="molecule type" value="Genomic_DNA"/>
</dbReference>
<keyword evidence="2" id="KW-1185">Reference proteome</keyword>
<gene>
    <name evidence="1" type="ORF">E0Z10_g8533</name>
</gene>
<evidence type="ECO:0000313" key="1">
    <source>
        <dbReference type="EMBL" id="TGJ80216.1"/>
    </source>
</evidence>
<comment type="caution">
    <text evidence="1">The sequence shown here is derived from an EMBL/GenBank/DDBJ whole genome shotgun (WGS) entry which is preliminary data.</text>
</comment>
<evidence type="ECO:0000313" key="2">
    <source>
        <dbReference type="Proteomes" id="UP000297716"/>
    </source>
</evidence>
<evidence type="ECO:0008006" key="3">
    <source>
        <dbReference type="Google" id="ProtNLM"/>
    </source>
</evidence>
<dbReference type="OrthoDB" id="4635302at2759"/>
<accession>A0A4Z0YRN0</accession>
<proteinExistence type="predicted"/>
<dbReference type="Proteomes" id="UP000297716">
    <property type="component" value="Unassembled WGS sequence"/>
</dbReference>
<name>A0A4Z0YRN0_9PEZI</name>
<dbReference type="SUPFAM" id="SSF56112">
    <property type="entry name" value="Protein kinase-like (PK-like)"/>
    <property type="match status" value="1"/>
</dbReference>